<dbReference type="InterPro" id="IPR007527">
    <property type="entry name" value="Znf_SWIM"/>
</dbReference>
<dbReference type="GO" id="GO:0008270">
    <property type="term" value="F:zinc ion binding"/>
    <property type="evidence" value="ECO:0007669"/>
    <property type="project" value="UniProtKB-KW"/>
</dbReference>
<dbReference type="SUPFAM" id="SSF52980">
    <property type="entry name" value="Restriction endonuclease-like"/>
    <property type="match status" value="1"/>
</dbReference>
<dbReference type="Pfam" id="PF09588">
    <property type="entry name" value="YqaJ"/>
    <property type="match status" value="1"/>
</dbReference>
<accession>A0AAE1HUF2</accession>
<gene>
    <name evidence="3" type="ORF">KUF71_015917</name>
</gene>
<dbReference type="Gene3D" id="3.90.320.10">
    <property type="match status" value="1"/>
</dbReference>
<name>A0AAE1HUF2_9NEOP</name>
<keyword evidence="1" id="KW-0479">Metal-binding</keyword>
<organism evidence="3 4">
    <name type="scientific">Frankliniella fusca</name>
    <dbReference type="NCBI Taxonomy" id="407009"/>
    <lineage>
        <taxon>Eukaryota</taxon>
        <taxon>Metazoa</taxon>
        <taxon>Ecdysozoa</taxon>
        <taxon>Arthropoda</taxon>
        <taxon>Hexapoda</taxon>
        <taxon>Insecta</taxon>
        <taxon>Pterygota</taxon>
        <taxon>Neoptera</taxon>
        <taxon>Paraneoptera</taxon>
        <taxon>Thysanoptera</taxon>
        <taxon>Terebrantia</taxon>
        <taxon>Thripoidea</taxon>
        <taxon>Thripidae</taxon>
        <taxon>Frankliniella</taxon>
    </lineage>
</organism>
<dbReference type="EMBL" id="JAHWGI010001298">
    <property type="protein sequence ID" value="KAK3927632.1"/>
    <property type="molecule type" value="Genomic_DNA"/>
</dbReference>
<dbReference type="InterPro" id="IPR011335">
    <property type="entry name" value="Restrct_endonuc-II-like"/>
</dbReference>
<comment type="caution">
    <text evidence="3">The sequence shown here is derived from an EMBL/GenBank/DDBJ whole genome shotgun (WGS) entry which is preliminary data.</text>
</comment>
<dbReference type="InterPro" id="IPR019080">
    <property type="entry name" value="YqaJ_viral_recombinase"/>
</dbReference>
<feature type="domain" description="SWIM-type" evidence="2">
    <location>
        <begin position="63"/>
        <end position="106"/>
    </location>
</feature>
<evidence type="ECO:0000313" key="4">
    <source>
        <dbReference type="Proteomes" id="UP001219518"/>
    </source>
</evidence>
<dbReference type="PROSITE" id="PS50966">
    <property type="entry name" value="ZF_SWIM"/>
    <property type="match status" value="1"/>
</dbReference>
<proteinExistence type="predicted"/>
<dbReference type="Pfam" id="PF04434">
    <property type="entry name" value="SWIM"/>
    <property type="match status" value="1"/>
</dbReference>
<dbReference type="PANTHER" id="PTHR47526:SF3">
    <property type="entry name" value="PHD-TYPE DOMAIN-CONTAINING PROTEIN"/>
    <property type="match status" value="1"/>
</dbReference>
<keyword evidence="1" id="KW-0862">Zinc</keyword>
<dbReference type="AlphaFoldDB" id="A0AAE1HUF2"/>
<evidence type="ECO:0000313" key="3">
    <source>
        <dbReference type="EMBL" id="KAK3927632.1"/>
    </source>
</evidence>
<dbReference type="GO" id="GO:0006281">
    <property type="term" value="P:DNA repair"/>
    <property type="evidence" value="ECO:0007669"/>
    <property type="project" value="UniProtKB-ARBA"/>
</dbReference>
<dbReference type="InterPro" id="IPR011604">
    <property type="entry name" value="PDDEXK-like_dom_sf"/>
</dbReference>
<dbReference type="CDD" id="cd22343">
    <property type="entry name" value="PDDEXK_lambda_exonuclease-like"/>
    <property type="match status" value="1"/>
</dbReference>
<dbReference type="Proteomes" id="UP001219518">
    <property type="component" value="Unassembled WGS sequence"/>
</dbReference>
<reference evidence="3" key="1">
    <citation type="submission" date="2021-07" db="EMBL/GenBank/DDBJ databases">
        <authorList>
            <person name="Catto M.A."/>
            <person name="Jacobson A."/>
            <person name="Kennedy G."/>
            <person name="Labadie P."/>
            <person name="Hunt B.G."/>
            <person name="Srinivasan R."/>
        </authorList>
    </citation>
    <scope>NUCLEOTIDE SEQUENCE</scope>
    <source>
        <strain evidence="3">PL_HMW_Pooled</strain>
        <tissue evidence="3">Head</tissue>
    </source>
</reference>
<sequence length="478" mass="54540">MAPLLELEHVIDALQGFKRPLREGREAIGNLVVVGIRSRSKAEVTVEAHCVRTTKINENPVEIVVHIDLQTSRVEEKIKSISCSCPAGSSKEHCCKHGMATLLYLERNDEGKLEKLTCTDVTQKWGAIQESTRTVLTKFEPIPLKDFCHISSQQPPYKRPVREVTKELESEFRSMFLADQPESEAAVFESCVRHSVSRDHDEEEVSIPLITTIVSHALTNTSFILLRAAELGKELYMKCTLAEKNYYDTHVKITDQDAMNICVETVEQSESDEWEKKRFGKITGSICYSYFTYYKNKTPNWLNKITTTFKSSSADEKVTTKAMEDGLLYEGDARDCYEKKLNNKNMKVAHPGFFNHPITPWLGFSADGVTCENGLLVRLWENKTPKCGNQHGAESIYKHVNYMSKDGKLKEKHPYYGQCQLGMLLLALPICDFTLYSIKHDQVYIDSVTFNEKFCLELSERLTHVYFEQILPWLASCV</sequence>
<evidence type="ECO:0000256" key="1">
    <source>
        <dbReference type="PROSITE-ProRule" id="PRU00325"/>
    </source>
</evidence>
<keyword evidence="4" id="KW-1185">Reference proteome</keyword>
<reference evidence="3" key="2">
    <citation type="journal article" date="2023" name="BMC Genomics">
        <title>Pest status, molecular evolution, and epigenetic factors derived from the genome assembly of Frankliniella fusca, a thysanopteran phytovirus vector.</title>
        <authorList>
            <person name="Catto M.A."/>
            <person name="Labadie P.E."/>
            <person name="Jacobson A.L."/>
            <person name="Kennedy G.G."/>
            <person name="Srinivasan R."/>
            <person name="Hunt B.G."/>
        </authorList>
    </citation>
    <scope>NUCLEOTIDE SEQUENCE</scope>
    <source>
        <strain evidence="3">PL_HMW_Pooled</strain>
    </source>
</reference>
<evidence type="ECO:0000259" key="2">
    <source>
        <dbReference type="PROSITE" id="PS50966"/>
    </source>
</evidence>
<protein>
    <submittedName>
        <fullName evidence="3">Poly(ADP-ribose) glycohydrolase 1</fullName>
    </submittedName>
</protein>
<keyword evidence="1" id="KW-0863">Zinc-finger</keyword>
<dbReference type="PANTHER" id="PTHR47526">
    <property type="entry name" value="ATP-DEPENDENT DNA HELICASE"/>
    <property type="match status" value="1"/>
</dbReference>